<feature type="region of interest" description="Disordered" evidence="1">
    <location>
        <begin position="1"/>
        <end position="37"/>
    </location>
</feature>
<organism evidence="2 3">
    <name type="scientific">Anaeromyxobacter dehalogenans (strain ATCC BAA-258 / DSM 21875 / 2CP-1)</name>
    <dbReference type="NCBI Taxonomy" id="455488"/>
    <lineage>
        <taxon>Bacteria</taxon>
        <taxon>Pseudomonadati</taxon>
        <taxon>Myxococcota</taxon>
        <taxon>Myxococcia</taxon>
        <taxon>Myxococcales</taxon>
        <taxon>Cystobacterineae</taxon>
        <taxon>Anaeromyxobacteraceae</taxon>
        <taxon>Anaeromyxobacter</taxon>
    </lineage>
</organism>
<dbReference type="HOGENOM" id="CLU_3039811_0_0_7"/>
<evidence type="ECO:0000256" key="1">
    <source>
        <dbReference type="SAM" id="MobiDB-lite"/>
    </source>
</evidence>
<dbReference type="AlphaFoldDB" id="B8J8D2"/>
<dbReference type="Proteomes" id="UP000007089">
    <property type="component" value="Chromosome"/>
</dbReference>
<accession>B8J8D2</accession>
<sequence>MRKTAQRLATRTEQAPPPELPLRAPEAPPPAPLPRNRAADRIKDALLRWLEEEL</sequence>
<reference evidence="2" key="1">
    <citation type="submission" date="2009-01" db="EMBL/GenBank/DDBJ databases">
        <title>Complete sequence of Anaeromyxobacter dehalogenans 2CP-1.</title>
        <authorList>
            <consortium name="US DOE Joint Genome Institute"/>
            <person name="Lucas S."/>
            <person name="Copeland A."/>
            <person name="Lapidus A."/>
            <person name="Glavina del Rio T."/>
            <person name="Dalin E."/>
            <person name="Tice H."/>
            <person name="Bruce D."/>
            <person name="Goodwin L."/>
            <person name="Pitluck S."/>
            <person name="Saunders E."/>
            <person name="Brettin T."/>
            <person name="Detter J.C."/>
            <person name="Han C."/>
            <person name="Larimer F."/>
            <person name="Land M."/>
            <person name="Hauser L."/>
            <person name="Kyrpides N."/>
            <person name="Ovchinnikova G."/>
            <person name="Beliaev A.S."/>
            <person name="Richardson P."/>
        </authorList>
    </citation>
    <scope>NUCLEOTIDE SEQUENCE</scope>
    <source>
        <strain evidence="2">2CP-1</strain>
    </source>
</reference>
<dbReference type="RefSeq" id="WP_012526034.1">
    <property type="nucleotide sequence ID" value="NC_011891.1"/>
</dbReference>
<dbReference type="KEGG" id="acp:A2cp1_2090"/>
<keyword evidence="3" id="KW-1185">Reference proteome</keyword>
<feature type="compositionally biased region" description="Pro residues" evidence="1">
    <location>
        <begin position="15"/>
        <end position="33"/>
    </location>
</feature>
<evidence type="ECO:0000313" key="3">
    <source>
        <dbReference type="Proteomes" id="UP000007089"/>
    </source>
</evidence>
<proteinExistence type="predicted"/>
<dbReference type="EMBL" id="CP001359">
    <property type="protein sequence ID" value="ACL65431.1"/>
    <property type="molecule type" value="Genomic_DNA"/>
</dbReference>
<evidence type="ECO:0000313" key="2">
    <source>
        <dbReference type="EMBL" id="ACL65431.1"/>
    </source>
</evidence>
<protein>
    <submittedName>
        <fullName evidence="2">Uncharacterized protein</fullName>
    </submittedName>
</protein>
<gene>
    <name evidence="2" type="ordered locus">A2cp1_2090</name>
</gene>
<name>B8J8D2_ANAD2</name>